<reference evidence="3 4" key="1">
    <citation type="submission" date="2018-07" db="EMBL/GenBank/DDBJ databases">
        <title>Genomic Encyclopedia of Type Strains, Phase III (KMG-III): the genomes of soil and plant-associated and newly described type strains.</title>
        <authorList>
            <person name="Whitman W."/>
        </authorList>
    </citation>
    <scope>NUCLEOTIDE SEQUENCE [LARGE SCALE GENOMIC DNA]</scope>
    <source>
        <strain evidence="3 4">31-25a</strain>
    </source>
</reference>
<dbReference type="NCBIfam" id="TIGR00180">
    <property type="entry name" value="parB_part"/>
    <property type="match status" value="1"/>
</dbReference>
<dbReference type="GO" id="GO:0005694">
    <property type="term" value="C:chromosome"/>
    <property type="evidence" value="ECO:0007669"/>
    <property type="project" value="TreeGrafter"/>
</dbReference>
<dbReference type="GO" id="GO:0007059">
    <property type="term" value="P:chromosome segregation"/>
    <property type="evidence" value="ECO:0007669"/>
    <property type="project" value="TreeGrafter"/>
</dbReference>
<evidence type="ECO:0000256" key="1">
    <source>
        <dbReference type="ARBA" id="ARBA00006295"/>
    </source>
</evidence>
<dbReference type="Pfam" id="PF02195">
    <property type="entry name" value="ParB_N"/>
    <property type="match status" value="1"/>
</dbReference>
<organism evidence="3 4">
    <name type="scientific">Phyllobacterium bourgognense</name>
    <dbReference type="NCBI Taxonomy" id="314236"/>
    <lineage>
        <taxon>Bacteria</taxon>
        <taxon>Pseudomonadati</taxon>
        <taxon>Pseudomonadota</taxon>
        <taxon>Alphaproteobacteria</taxon>
        <taxon>Hyphomicrobiales</taxon>
        <taxon>Phyllobacteriaceae</taxon>
        <taxon>Phyllobacterium</taxon>
    </lineage>
</organism>
<dbReference type="GO" id="GO:0003677">
    <property type="term" value="F:DNA binding"/>
    <property type="evidence" value="ECO:0007669"/>
    <property type="project" value="InterPro"/>
</dbReference>
<dbReference type="InterPro" id="IPR004437">
    <property type="entry name" value="ParB/RepB/Spo0J"/>
</dbReference>
<dbReference type="InterPro" id="IPR003115">
    <property type="entry name" value="ParB_N"/>
</dbReference>
<gene>
    <name evidence="3" type="ORF">C7476_108168</name>
</gene>
<dbReference type="Pfam" id="PF07506">
    <property type="entry name" value="RepB"/>
    <property type="match status" value="1"/>
</dbReference>
<sequence length="335" mass="37350">MNKRRDALKAMMTPINEASQNEHRLAKPAQKSGSLKAMGLSLQSLSDDAEDAQALRAQLQSGEYVIDIEPDLIDVSFIRDRLDDLDTVDFEELKASIEEHGQQVPILVRPSPQDDNRYQVAYGHRRLAALQALGRPVKAVVRDLSDEGLIVAQGKENLERKDLSFIERALFAARLEAHGIERHALMAALSVHKGNLSTMIAVANSLPLDLIQAVGAAPKVGRPRWEQLSQLLQATSGSWKERVDMQRFLRLDSDARFALLLKSLTPKRKSGPSIYPLKSSEGVSFAKIEQNDGKTKVIVDEATAPEFGHYLITHLPEIYAAYLRSEESEPRMRQL</sequence>
<dbReference type="OrthoDB" id="7908920at2"/>
<dbReference type="InterPro" id="IPR011111">
    <property type="entry name" value="Plasmid_RepB"/>
</dbReference>
<dbReference type="NCBIfam" id="TIGR03454">
    <property type="entry name" value="partition_RepB"/>
    <property type="match status" value="1"/>
</dbReference>
<dbReference type="InterPro" id="IPR050336">
    <property type="entry name" value="Chromosome_partition/occlusion"/>
</dbReference>
<evidence type="ECO:0000313" key="4">
    <source>
        <dbReference type="Proteomes" id="UP000253324"/>
    </source>
</evidence>
<comment type="caution">
    <text evidence="3">The sequence shown here is derived from an EMBL/GenBank/DDBJ whole genome shotgun (WGS) entry which is preliminary data.</text>
</comment>
<dbReference type="EMBL" id="QPJM01000008">
    <property type="protein sequence ID" value="RCW82353.1"/>
    <property type="molecule type" value="Genomic_DNA"/>
</dbReference>
<keyword evidence="4" id="KW-1185">Reference proteome</keyword>
<evidence type="ECO:0000313" key="3">
    <source>
        <dbReference type="EMBL" id="RCW82353.1"/>
    </source>
</evidence>
<dbReference type="InterPro" id="IPR037972">
    <property type="entry name" value="RepB_N"/>
</dbReference>
<dbReference type="PANTHER" id="PTHR33375">
    <property type="entry name" value="CHROMOSOME-PARTITIONING PROTEIN PARB-RELATED"/>
    <property type="match status" value="1"/>
</dbReference>
<proteinExistence type="inferred from homology"/>
<protein>
    <submittedName>
        <fullName evidence="3">ParB family chromosome partitioning protein</fullName>
    </submittedName>
</protein>
<dbReference type="RefSeq" id="WP_114430868.1">
    <property type="nucleotide sequence ID" value="NZ_QPJM01000008.1"/>
</dbReference>
<dbReference type="InterPro" id="IPR017819">
    <property type="entry name" value="Plasmid_partition_RepB"/>
</dbReference>
<dbReference type="SUPFAM" id="SSF110849">
    <property type="entry name" value="ParB/Sulfiredoxin"/>
    <property type="match status" value="1"/>
</dbReference>
<feature type="domain" description="ParB-like N-terminal" evidence="2">
    <location>
        <begin position="66"/>
        <end position="158"/>
    </location>
</feature>
<name>A0A368YQ73_9HYPH</name>
<dbReference type="SMART" id="SM00470">
    <property type="entry name" value="ParB"/>
    <property type="match status" value="1"/>
</dbReference>
<dbReference type="CDD" id="cd16405">
    <property type="entry name" value="RepB_like_N"/>
    <property type="match status" value="1"/>
</dbReference>
<dbReference type="SUPFAM" id="SSF109709">
    <property type="entry name" value="KorB DNA-binding domain-like"/>
    <property type="match status" value="1"/>
</dbReference>
<comment type="similarity">
    <text evidence="1">Belongs to the ParB family.</text>
</comment>
<dbReference type="AlphaFoldDB" id="A0A368YQ73"/>
<dbReference type="InterPro" id="IPR036086">
    <property type="entry name" value="ParB/Sulfiredoxin_sf"/>
</dbReference>
<dbReference type="Proteomes" id="UP000253324">
    <property type="component" value="Unassembled WGS sequence"/>
</dbReference>
<dbReference type="Gene3D" id="3.90.1530.30">
    <property type="match status" value="1"/>
</dbReference>
<dbReference type="PANTHER" id="PTHR33375:SF1">
    <property type="entry name" value="CHROMOSOME-PARTITIONING PROTEIN PARB-RELATED"/>
    <property type="match status" value="1"/>
</dbReference>
<accession>A0A368YQ73</accession>
<evidence type="ECO:0000259" key="2">
    <source>
        <dbReference type="SMART" id="SM00470"/>
    </source>
</evidence>
<dbReference type="Gene3D" id="1.10.10.2830">
    <property type="match status" value="1"/>
</dbReference>